<dbReference type="Proteomes" id="UP000184001">
    <property type="component" value="Unassembled WGS sequence"/>
</dbReference>
<reference evidence="1 2" key="1">
    <citation type="submission" date="2016-11" db="EMBL/GenBank/DDBJ databases">
        <authorList>
            <person name="Varghese N."/>
            <person name="Submissions S."/>
        </authorList>
    </citation>
    <scope>NUCLEOTIDE SEQUENCE [LARGE SCALE GENOMIC DNA]</scope>
    <source>
        <strain evidence="1 2">DSM 17919</strain>
    </source>
</reference>
<organism evidence="1 2">
    <name type="scientific">Halodesulfovibrio aestuarii</name>
    <dbReference type="NCBI Taxonomy" id="126333"/>
    <lineage>
        <taxon>Bacteria</taxon>
        <taxon>Pseudomonadati</taxon>
        <taxon>Thermodesulfobacteriota</taxon>
        <taxon>Desulfovibrionia</taxon>
        <taxon>Desulfovibrionales</taxon>
        <taxon>Desulfovibrionaceae</taxon>
        <taxon>Halodesulfovibrio</taxon>
    </lineage>
</organism>
<gene>
    <name evidence="1" type="ORF">SAMN05660830_02789</name>
</gene>
<accession>A0A8G2FC43</accession>
<protein>
    <submittedName>
        <fullName evidence="1">Uncharacterized protein</fullName>
    </submittedName>
</protein>
<comment type="caution">
    <text evidence="1">The sequence shown here is derived from an EMBL/GenBank/DDBJ whole genome shotgun (WGS) entry which is preliminary data.</text>
</comment>
<evidence type="ECO:0000313" key="2">
    <source>
        <dbReference type="Proteomes" id="UP000184001"/>
    </source>
</evidence>
<evidence type="ECO:0000313" key="1">
    <source>
        <dbReference type="EMBL" id="SHJ59948.1"/>
    </source>
</evidence>
<proteinExistence type="predicted"/>
<name>A0A8G2FC43_9BACT</name>
<dbReference type="AlphaFoldDB" id="A0A8G2FC43"/>
<dbReference type="EMBL" id="FQZR01000008">
    <property type="protein sequence ID" value="SHJ59948.1"/>
    <property type="molecule type" value="Genomic_DNA"/>
</dbReference>
<sequence length="48" mass="5257">MQTHHEMPPINILPVNKISVSVEEASQVTGIPAATLNVWRCQGRGQSM</sequence>
<dbReference type="RefSeq" id="WP_155881372.1">
    <property type="nucleotide sequence ID" value="NZ_CP192219.1"/>
</dbReference>